<evidence type="ECO:0000256" key="1">
    <source>
        <dbReference type="ARBA" id="ARBA00022821"/>
    </source>
</evidence>
<dbReference type="Pfam" id="PF00931">
    <property type="entry name" value="NB-ARC"/>
    <property type="match status" value="1"/>
</dbReference>
<organism evidence="3">
    <name type="scientific">Hydrangea macrophylla subsp. macrophylla</name>
    <dbReference type="NCBI Taxonomy" id="1206467"/>
    <lineage>
        <taxon>Eukaryota</taxon>
        <taxon>Viridiplantae</taxon>
        <taxon>Streptophyta</taxon>
        <taxon>Embryophyta</taxon>
        <taxon>Tracheophyta</taxon>
        <taxon>Spermatophyta</taxon>
        <taxon>Magnoliopsida</taxon>
        <taxon>eudicotyledons</taxon>
        <taxon>Gunneridae</taxon>
        <taxon>Pentapetalae</taxon>
        <taxon>asterids</taxon>
        <taxon>Cornales</taxon>
        <taxon>Hydrangeaceae</taxon>
        <taxon>Hydrangeeae</taxon>
        <taxon>Hydrangea</taxon>
        <taxon>Hydrangea sect. Macrophyllae</taxon>
    </lineage>
</organism>
<dbReference type="GO" id="GO:0043531">
    <property type="term" value="F:ADP binding"/>
    <property type="evidence" value="ECO:0007669"/>
    <property type="project" value="InterPro"/>
</dbReference>
<proteinExistence type="evidence at transcript level"/>
<dbReference type="AlphaFoldDB" id="I7J491"/>
<dbReference type="GO" id="GO:0006952">
    <property type="term" value="P:defense response"/>
    <property type="evidence" value="ECO:0007669"/>
    <property type="project" value="UniProtKB-KW"/>
</dbReference>
<dbReference type="PANTHER" id="PTHR36766:SF61">
    <property type="entry name" value="NB-ARC DOMAIN DISEASE RESISTANCE PROTEIN"/>
    <property type="match status" value="1"/>
</dbReference>
<dbReference type="EMBL" id="HE956716">
    <property type="protein sequence ID" value="CCJ05411.1"/>
    <property type="molecule type" value="mRNA"/>
</dbReference>
<evidence type="ECO:0000259" key="2">
    <source>
        <dbReference type="Pfam" id="PF00931"/>
    </source>
</evidence>
<protein>
    <submittedName>
        <fullName evidence="3">Putative non-TIR-NBS-containing resistance protein</fullName>
    </submittedName>
</protein>
<sequence>LEWGGVGKPPLPQLFSSDDKGTGCFDLKAWVWVSEDFDVFMIPKMIFESVTTDSREFKSLDQLQVSLKEKLSKQRFLLVLDDVGMRTMMTGICSV</sequence>
<evidence type="ECO:0000313" key="3">
    <source>
        <dbReference type="EMBL" id="CCJ05411.1"/>
    </source>
</evidence>
<gene>
    <name evidence="3" type="primary">r3</name>
</gene>
<dbReference type="Gene3D" id="3.40.50.300">
    <property type="entry name" value="P-loop containing nucleotide triphosphate hydrolases"/>
    <property type="match status" value="1"/>
</dbReference>
<dbReference type="SUPFAM" id="SSF52540">
    <property type="entry name" value="P-loop containing nucleoside triphosphate hydrolases"/>
    <property type="match status" value="1"/>
</dbReference>
<keyword evidence="1" id="KW-0611">Plant defense</keyword>
<feature type="non-terminal residue" evidence="3">
    <location>
        <position position="1"/>
    </location>
</feature>
<dbReference type="InterPro" id="IPR027417">
    <property type="entry name" value="P-loop_NTPase"/>
</dbReference>
<accession>I7J491</accession>
<feature type="non-terminal residue" evidence="3">
    <location>
        <position position="95"/>
    </location>
</feature>
<dbReference type="InterPro" id="IPR002182">
    <property type="entry name" value="NB-ARC"/>
</dbReference>
<feature type="domain" description="NB-ARC" evidence="2">
    <location>
        <begin position="4"/>
        <end position="87"/>
    </location>
</feature>
<dbReference type="PANTHER" id="PTHR36766">
    <property type="entry name" value="PLANT BROAD-SPECTRUM MILDEW RESISTANCE PROTEIN RPW8"/>
    <property type="match status" value="1"/>
</dbReference>
<reference evidence="3" key="1">
    <citation type="journal article" date="2013" name="Mol. Biol. Rep.">
        <title>R gene expression changes related to Cercospora hydrangeae L.</title>
        <authorList>
            <person name="Kafantaris I."/>
            <person name="Woodrow P."/>
            <person name="Carillo P."/>
        </authorList>
    </citation>
    <scope>NUCLEOTIDE SEQUENCE</scope>
</reference>
<name>I7J491_HYDMC</name>